<dbReference type="AlphaFoldDB" id="A0AA37BKE4"/>
<dbReference type="EMBL" id="BMQD01000015">
    <property type="protein sequence ID" value="GGK82085.1"/>
    <property type="molecule type" value="Genomic_DNA"/>
</dbReference>
<organism evidence="1 2">
    <name type="scientific">Planomonospora parontospora</name>
    <dbReference type="NCBI Taxonomy" id="58119"/>
    <lineage>
        <taxon>Bacteria</taxon>
        <taxon>Bacillati</taxon>
        <taxon>Actinomycetota</taxon>
        <taxon>Actinomycetes</taxon>
        <taxon>Streptosporangiales</taxon>
        <taxon>Streptosporangiaceae</taxon>
        <taxon>Planomonospora</taxon>
    </lineage>
</organism>
<comment type="caution">
    <text evidence="1">The sequence shown here is derived from an EMBL/GenBank/DDBJ whole genome shotgun (WGS) entry which is preliminary data.</text>
</comment>
<dbReference type="Proteomes" id="UP000627984">
    <property type="component" value="Unassembled WGS sequence"/>
</dbReference>
<protein>
    <submittedName>
        <fullName evidence="1">Uncharacterized protein</fullName>
    </submittedName>
</protein>
<reference evidence="1" key="1">
    <citation type="journal article" date="2014" name="Int. J. Syst. Evol. Microbiol.">
        <title>Complete genome sequence of Corynebacterium casei LMG S-19264T (=DSM 44701T), isolated from a smear-ripened cheese.</title>
        <authorList>
            <consortium name="US DOE Joint Genome Institute (JGI-PGF)"/>
            <person name="Walter F."/>
            <person name="Albersmeier A."/>
            <person name="Kalinowski J."/>
            <person name="Ruckert C."/>
        </authorList>
    </citation>
    <scope>NUCLEOTIDE SEQUENCE</scope>
    <source>
        <strain evidence="1">JCM 3093</strain>
    </source>
</reference>
<accession>A0AA37BKE4</accession>
<evidence type="ECO:0000313" key="1">
    <source>
        <dbReference type="EMBL" id="GGK82085.1"/>
    </source>
</evidence>
<name>A0AA37BKE4_9ACTN</name>
<reference evidence="1" key="2">
    <citation type="submission" date="2022-09" db="EMBL/GenBank/DDBJ databases">
        <authorList>
            <person name="Sun Q."/>
            <person name="Ohkuma M."/>
        </authorList>
    </citation>
    <scope>NUCLEOTIDE SEQUENCE</scope>
    <source>
        <strain evidence="1">JCM 3093</strain>
    </source>
</reference>
<gene>
    <name evidence="1" type="ORF">GCM10010126_46760</name>
</gene>
<proteinExistence type="predicted"/>
<dbReference type="RefSeq" id="WP_191896622.1">
    <property type="nucleotide sequence ID" value="NZ_BMQD01000015.1"/>
</dbReference>
<sequence length="159" mass="16111">MTHLLSVPVLVTTDLPPQTDLAAFGRVLAGAVAALPSPDGAPYPGHLHGRVFWLDRPAPPAESGALGPVPADLRFAALLGFLSAAPGTSRPSAREVLADARAAIIAAVAAAYGDLGSAPAVLAIRAQDVRERTPETALTVATPDADSSLIRAARTQLAG</sequence>
<evidence type="ECO:0000313" key="2">
    <source>
        <dbReference type="Proteomes" id="UP000627984"/>
    </source>
</evidence>